<dbReference type="InterPro" id="IPR002559">
    <property type="entry name" value="Transposase_11"/>
</dbReference>
<comment type="function">
    <text evidence="1">Involved in the transposition of the insertion sequence IS5.</text>
</comment>
<dbReference type="PANTHER" id="PTHR35604">
    <property type="entry name" value="TRANSPOSASE INSH FOR INSERTION SEQUENCE ELEMENT IS5A-RELATED"/>
    <property type="match status" value="1"/>
</dbReference>
<evidence type="ECO:0000313" key="16">
    <source>
        <dbReference type="Proteomes" id="UP000006365"/>
    </source>
</evidence>
<keyword evidence="5" id="KW-0233">DNA recombination</keyword>
<evidence type="ECO:0000259" key="8">
    <source>
        <dbReference type="Pfam" id="PF05598"/>
    </source>
</evidence>
<dbReference type="Pfam" id="PF01609">
    <property type="entry name" value="DDE_Tnp_1"/>
    <property type="match status" value="1"/>
</dbReference>
<dbReference type="EMBL" id="CP002364">
    <property type="protein sequence ID" value="ADW18475.1"/>
    <property type="molecule type" value="Genomic_DNA"/>
</dbReference>
<dbReference type="KEGG" id="dpr:Despr_0332"/>
<evidence type="ECO:0000256" key="4">
    <source>
        <dbReference type="ARBA" id="ARBA00023125"/>
    </source>
</evidence>
<keyword evidence="4" id="KW-0238">DNA-binding</keyword>
<dbReference type="NCBIfam" id="NF033581">
    <property type="entry name" value="transpos_IS5_4"/>
    <property type="match status" value="1"/>
</dbReference>
<evidence type="ECO:0000313" key="12">
    <source>
        <dbReference type="EMBL" id="ADW17185.1"/>
    </source>
</evidence>
<evidence type="ECO:0000313" key="9">
    <source>
        <dbReference type="EMBL" id="ADW16255.1"/>
    </source>
</evidence>
<evidence type="ECO:0000313" key="10">
    <source>
        <dbReference type="EMBL" id="ADW16515.1"/>
    </source>
</evidence>
<dbReference type="Pfam" id="PF05598">
    <property type="entry name" value="DUF772"/>
    <property type="match status" value="1"/>
</dbReference>
<evidence type="ECO:0000313" key="13">
    <source>
        <dbReference type="EMBL" id="ADW17502.1"/>
    </source>
</evidence>
<dbReference type="KEGG" id="dpr:Despr_0537"/>
<feature type="region of interest" description="Disordered" evidence="6">
    <location>
        <begin position="262"/>
        <end position="286"/>
    </location>
</feature>
<organism evidence="9 16">
    <name type="scientific">Desulfobulbus propionicus (strain ATCC 33891 / DSM 2032 / VKM B-1956 / 1pr3)</name>
    <dbReference type="NCBI Taxonomy" id="577650"/>
    <lineage>
        <taxon>Bacteria</taxon>
        <taxon>Pseudomonadati</taxon>
        <taxon>Thermodesulfobacteriota</taxon>
        <taxon>Desulfobulbia</taxon>
        <taxon>Desulfobulbales</taxon>
        <taxon>Desulfobulbaceae</taxon>
        <taxon>Desulfobulbus</taxon>
    </lineage>
</organism>
<dbReference type="EMBL" id="CP002364">
    <property type="protein sequence ID" value="ADW16255.1"/>
    <property type="molecule type" value="Genomic_DNA"/>
</dbReference>
<evidence type="ECO:0000313" key="15">
    <source>
        <dbReference type="EMBL" id="ADW18475.1"/>
    </source>
</evidence>
<accession>A0A7U3YJ18</accession>
<feature type="domain" description="Transposase IS4-like" evidence="7">
    <location>
        <begin position="140"/>
        <end position="327"/>
    </location>
</feature>
<evidence type="ECO:0000256" key="3">
    <source>
        <dbReference type="ARBA" id="ARBA00022578"/>
    </source>
</evidence>
<dbReference type="EMBL" id="CP002364">
    <property type="protein sequence ID" value="ADW17502.1"/>
    <property type="molecule type" value="Genomic_DNA"/>
</dbReference>
<protein>
    <submittedName>
        <fullName evidence="9">Transposase, IS4 family</fullName>
    </submittedName>
</protein>
<dbReference type="GO" id="GO:0003677">
    <property type="term" value="F:DNA binding"/>
    <property type="evidence" value="ECO:0007669"/>
    <property type="project" value="UniProtKB-KW"/>
</dbReference>
<dbReference type="RefSeq" id="WP_015722803.1">
    <property type="nucleotide sequence ID" value="NC_014972.1"/>
</dbReference>
<evidence type="ECO:0000256" key="5">
    <source>
        <dbReference type="ARBA" id="ARBA00023172"/>
    </source>
</evidence>
<evidence type="ECO:0000256" key="6">
    <source>
        <dbReference type="SAM" id="MobiDB-lite"/>
    </source>
</evidence>
<evidence type="ECO:0000259" key="7">
    <source>
        <dbReference type="Pfam" id="PF01609"/>
    </source>
</evidence>
<dbReference type="EMBL" id="CP002364">
    <property type="protein sequence ID" value="ADW16515.1"/>
    <property type="molecule type" value="Genomic_DNA"/>
</dbReference>
<evidence type="ECO:0000256" key="1">
    <source>
        <dbReference type="ARBA" id="ARBA00003544"/>
    </source>
</evidence>
<dbReference type="KEGG" id="dpr:Despr_1012"/>
<dbReference type="Proteomes" id="UP000006365">
    <property type="component" value="Chromosome"/>
</dbReference>
<proteinExistence type="inferred from homology"/>
<dbReference type="GO" id="GO:0004803">
    <property type="term" value="F:transposase activity"/>
    <property type="evidence" value="ECO:0007669"/>
    <property type="project" value="InterPro"/>
</dbReference>
<keyword evidence="16" id="KW-1185">Reference proteome</keyword>
<dbReference type="AlphaFoldDB" id="A0A7U3YJ18"/>
<dbReference type="EMBL" id="CP002364">
    <property type="protein sequence ID" value="ADW17973.1"/>
    <property type="molecule type" value="Genomic_DNA"/>
</dbReference>
<dbReference type="GO" id="GO:0006313">
    <property type="term" value="P:DNA transposition"/>
    <property type="evidence" value="ECO:0007669"/>
    <property type="project" value="InterPro"/>
</dbReference>
<reference evidence="9 16" key="1">
    <citation type="journal article" date="2011" name="Stand. Genomic Sci.">
        <title>Complete genome sequence of Desulfobulbus propionicus type strain (1pr3).</title>
        <authorList>
            <person name="Pagani I."/>
            <person name="Lapidus A."/>
            <person name="Nolan M."/>
            <person name="Lucas S."/>
            <person name="Hammon N."/>
            <person name="Deshpande S."/>
            <person name="Cheng J.F."/>
            <person name="Chertkov O."/>
            <person name="Davenport K."/>
            <person name="Tapia R."/>
            <person name="Han C."/>
            <person name="Goodwin L."/>
            <person name="Pitluck S."/>
            <person name="Liolios K."/>
            <person name="Mavromatis K."/>
            <person name="Ivanova N."/>
            <person name="Mikhailova N."/>
            <person name="Pati A."/>
            <person name="Chen A."/>
            <person name="Palaniappan K."/>
            <person name="Land M."/>
            <person name="Hauser L."/>
            <person name="Chang Y.J."/>
            <person name="Jeffries C.D."/>
            <person name="Detter J.C."/>
            <person name="Brambilla E."/>
            <person name="Kannan K.P."/>
            <person name="Djao O.D."/>
            <person name="Rohde M."/>
            <person name="Pukall R."/>
            <person name="Spring S."/>
            <person name="Goker M."/>
            <person name="Sikorski J."/>
            <person name="Woyke T."/>
            <person name="Bristow J."/>
            <person name="Eisen J.A."/>
            <person name="Markowitz V."/>
            <person name="Hugenholtz P."/>
            <person name="Kyrpides N.C."/>
            <person name="Klenk H.P."/>
        </authorList>
    </citation>
    <scope>NUCLEOTIDE SEQUENCE [LARGE SCALE GENOMIC DNA]</scope>
    <source>
        <strain evidence="16">ATCC 33891 / DSM 2032 / 1pr3</strain>
        <strain evidence="9">DSM 2032</strain>
    </source>
</reference>
<dbReference type="KEGG" id="dpr:Despr_2332"/>
<sequence length="338" mass="38857">MIQPGFFDLQDRLHKIDKNGDPLAKINETVNWEMFRPALEKARDKGRQSTVGPKGYDVILLFKILILQSLYNLSDDATEFQILDRHSFGRFLGLHISQKVPDATTIWRFREDLVKAGIVEELFATFDAHLRDNGFMAMKGQIVDASIVSVPKQRNSREENARIKEGDIPENWSENKRRRKDADARWTKKNGKSYYGYKNHISVDVKHKLIRSYAVTDAALHDSNVFEQLLADNTSKDVWADSAYRSADRLERLGQDGFREHIQRKGSRNRPLTPREQEGNRTRSKVRSRIEHVFGVQAQRAGNVLLRTIGIARARAKIGLRNLVYNIDRMGMLLAASR</sequence>
<feature type="region of interest" description="Disordered" evidence="6">
    <location>
        <begin position="165"/>
        <end position="184"/>
    </location>
</feature>
<dbReference type="InterPro" id="IPR047959">
    <property type="entry name" value="Transpos_IS5"/>
</dbReference>
<evidence type="ECO:0000256" key="2">
    <source>
        <dbReference type="ARBA" id="ARBA00010075"/>
    </source>
</evidence>
<evidence type="ECO:0000313" key="14">
    <source>
        <dbReference type="EMBL" id="ADW17973.1"/>
    </source>
</evidence>
<dbReference type="EMBL" id="CP002364">
    <property type="protein sequence ID" value="ADW17185.1"/>
    <property type="molecule type" value="Genomic_DNA"/>
</dbReference>
<dbReference type="PANTHER" id="PTHR35604:SF2">
    <property type="entry name" value="TRANSPOSASE INSH FOR INSERTION SEQUENCE ELEMENT IS5A-RELATED"/>
    <property type="match status" value="1"/>
</dbReference>
<evidence type="ECO:0000313" key="11">
    <source>
        <dbReference type="EMBL" id="ADW16715.1"/>
    </source>
</evidence>
<dbReference type="EMBL" id="CP002364">
    <property type="protein sequence ID" value="ADW16715.1"/>
    <property type="molecule type" value="Genomic_DNA"/>
</dbReference>
<dbReference type="KEGG" id="dpr:Despr_0061"/>
<feature type="domain" description="Transposase InsH N-terminal" evidence="8">
    <location>
        <begin position="15"/>
        <end position="111"/>
    </location>
</feature>
<keyword evidence="3" id="KW-0815">Transposition</keyword>
<gene>
    <name evidence="9" type="ordered locus">Despr_0061</name>
    <name evidence="10" type="ordered locus">Despr_0332</name>
    <name evidence="11" type="ordered locus">Despr_0537</name>
    <name evidence="12" type="ordered locus">Despr_1012</name>
    <name evidence="13" type="ordered locus">Despr_1338</name>
    <name evidence="14" type="ordered locus">Despr_1823</name>
    <name evidence="15" type="ordered locus">Despr_2332</name>
</gene>
<comment type="similarity">
    <text evidence="2">Belongs to the transposase 11 family.</text>
</comment>
<dbReference type="InterPro" id="IPR008490">
    <property type="entry name" value="Transposase_InsH_N"/>
</dbReference>
<dbReference type="KEGG" id="dpr:Despr_1338"/>
<dbReference type="KEGG" id="dpr:Despr_1823"/>
<name>A0A7U3YJ18_DESPD</name>